<evidence type="ECO:0000256" key="1">
    <source>
        <dbReference type="ARBA" id="ARBA00001913"/>
    </source>
</evidence>
<proteinExistence type="predicted"/>
<accession>A0A5C6RWR3</accession>
<dbReference type="Pfam" id="PF17678">
    <property type="entry name" value="Glyco_hydro_92N"/>
    <property type="match status" value="1"/>
</dbReference>
<dbReference type="InterPro" id="IPR008928">
    <property type="entry name" value="6-hairpin_glycosidase_sf"/>
</dbReference>
<keyword evidence="8" id="KW-1185">Reference proteome</keyword>
<dbReference type="NCBIfam" id="TIGR01180">
    <property type="entry name" value="aman2_put"/>
    <property type="match status" value="1"/>
</dbReference>
<dbReference type="PANTHER" id="PTHR12143">
    <property type="entry name" value="PEPTIDE N-GLYCANASE PNGASE -RELATED"/>
    <property type="match status" value="1"/>
</dbReference>
<organism evidence="7 8">
    <name type="scientific">Phaeodactylibacter luteus</name>
    <dbReference type="NCBI Taxonomy" id="1564516"/>
    <lineage>
        <taxon>Bacteria</taxon>
        <taxon>Pseudomonadati</taxon>
        <taxon>Bacteroidota</taxon>
        <taxon>Saprospiria</taxon>
        <taxon>Saprospirales</taxon>
        <taxon>Haliscomenobacteraceae</taxon>
        <taxon>Phaeodactylibacter</taxon>
    </lineage>
</organism>
<keyword evidence="7" id="KW-0378">Hydrolase</keyword>
<reference evidence="7 8" key="1">
    <citation type="submission" date="2019-08" db="EMBL/GenBank/DDBJ databases">
        <title>Genome of Phaeodactylibacter luteus.</title>
        <authorList>
            <person name="Bowman J.P."/>
        </authorList>
    </citation>
    <scope>NUCLEOTIDE SEQUENCE [LARGE SCALE GENOMIC DNA]</scope>
    <source>
        <strain evidence="7 8">KCTC 42180</strain>
    </source>
</reference>
<dbReference type="SUPFAM" id="SSF48208">
    <property type="entry name" value="Six-hairpin glycosidases"/>
    <property type="match status" value="1"/>
</dbReference>
<feature type="chain" id="PRO_5023111196" evidence="4">
    <location>
        <begin position="22"/>
        <end position="756"/>
    </location>
</feature>
<comment type="caution">
    <text evidence="7">The sequence shown here is derived from an EMBL/GenBank/DDBJ whole genome shotgun (WGS) entry which is preliminary data.</text>
</comment>
<dbReference type="AlphaFoldDB" id="A0A5C6RWR3"/>
<evidence type="ECO:0000256" key="4">
    <source>
        <dbReference type="SAM" id="SignalP"/>
    </source>
</evidence>
<dbReference type="OrthoDB" id="9762711at2"/>
<evidence type="ECO:0000259" key="6">
    <source>
        <dbReference type="Pfam" id="PF17678"/>
    </source>
</evidence>
<dbReference type="InterPro" id="IPR014718">
    <property type="entry name" value="GH-type_carb-bd"/>
</dbReference>
<evidence type="ECO:0000256" key="2">
    <source>
        <dbReference type="ARBA" id="ARBA00011245"/>
    </source>
</evidence>
<dbReference type="InterPro" id="IPR041371">
    <property type="entry name" value="GH92_N"/>
</dbReference>
<feature type="signal peptide" evidence="4">
    <location>
        <begin position="1"/>
        <end position="21"/>
    </location>
</feature>
<evidence type="ECO:0000313" key="7">
    <source>
        <dbReference type="EMBL" id="TXB66514.1"/>
    </source>
</evidence>
<dbReference type="Gene3D" id="3.30.2080.10">
    <property type="entry name" value="GH92 mannosidase domain"/>
    <property type="match status" value="1"/>
</dbReference>
<evidence type="ECO:0000259" key="5">
    <source>
        <dbReference type="Pfam" id="PF07971"/>
    </source>
</evidence>
<dbReference type="GO" id="GO:0006516">
    <property type="term" value="P:glycoprotein catabolic process"/>
    <property type="evidence" value="ECO:0007669"/>
    <property type="project" value="TreeGrafter"/>
</dbReference>
<dbReference type="EMBL" id="VOOR01000007">
    <property type="protein sequence ID" value="TXB66514.1"/>
    <property type="molecule type" value="Genomic_DNA"/>
</dbReference>
<feature type="domain" description="Glycosyl hydrolase family 92" evidence="5">
    <location>
        <begin position="289"/>
        <end position="751"/>
    </location>
</feature>
<gene>
    <name evidence="7" type="ORF">FRY97_04820</name>
</gene>
<dbReference type="InterPro" id="IPR012939">
    <property type="entry name" value="Glyco_hydro_92"/>
</dbReference>
<dbReference type="GO" id="GO:0005829">
    <property type="term" value="C:cytosol"/>
    <property type="evidence" value="ECO:0007669"/>
    <property type="project" value="TreeGrafter"/>
</dbReference>
<dbReference type="InterPro" id="IPR050883">
    <property type="entry name" value="PNGase"/>
</dbReference>
<dbReference type="GO" id="GO:0005975">
    <property type="term" value="P:carbohydrate metabolic process"/>
    <property type="evidence" value="ECO:0007669"/>
    <property type="project" value="InterPro"/>
</dbReference>
<evidence type="ECO:0000256" key="3">
    <source>
        <dbReference type="ARBA" id="ARBA00022837"/>
    </source>
</evidence>
<dbReference type="InterPro" id="IPR005887">
    <property type="entry name" value="GH92_a_mannosidase_put"/>
</dbReference>
<dbReference type="GO" id="GO:0000224">
    <property type="term" value="F:peptide-N4-(N-acetyl-beta-glucosaminyl)asparagine amidase activity"/>
    <property type="evidence" value="ECO:0007669"/>
    <property type="project" value="TreeGrafter"/>
</dbReference>
<keyword evidence="3" id="KW-0106">Calcium</keyword>
<dbReference type="RefSeq" id="WP_147166303.1">
    <property type="nucleotide sequence ID" value="NZ_VOOR01000007.1"/>
</dbReference>
<dbReference type="FunFam" id="3.30.2080.10:FF:000001">
    <property type="entry name" value="Alpha-1,2-mannosidase subfamily"/>
    <property type="match status" value="1"/>
</dbReference>
<comment type="subunit">
    <text evidence="2">Monomer.</text>
</comment>
<dbReference type="GO" id="GO:0030246">
    <property type="term" value="F:carbohydrate binding"/>
    <property type="evidence" value="ECO:0007669"/>
    <property type="project" value="InterPro"/>
</dbReference>
<dbReference type="Gene3D" id="1.20.1610.10">
    <property type="entry name" value="alpha-1,2-mannosidases domains"/>
    <property type="match status" value="1"/>
</dbReference>
<dbReference type="Proteomes" id="UP000321580">
    <property type="component" value="Unassembled WGS sequence"/>
</dbReference>
<name>A0A5C6RWR3_9BACT</name>
<comment type="cofactor">
    <cofactor evidence="1">
        <name>Ca(2+)</name>
        <dbReference type="ChEBI" id="CHEBI:29108"/>
    </cofactor>
</comment>
<evidence type="ECO:0000313" key="8">
    <source>
        <dbReference type="Proteomes" id="UP000321580"/>
    </source>
</evidence>
<protein>
    <submittedName>
        <fullName evidence="7">Glycoside hydrolase family 92 protein</fullName>
    </submittedName>
</protein>
<feature type="domain" description="Glycosyl hydrolase family 92 N-terminal" evidence="6">
    <location>
        <begin position="27"/>
        <end position="283"/>
    </location>
</feature>
<dbReference type="Pfam" id="PF07971">
    <property type="entry name" value="Glyco_hydro_92"/>
    <property type="match status" value="1"/>
</dbReference>
<dbReference type="FunFam" id="1.20.1050.60:FF:000001">
    <property type="entry name" value="Putative alpha-1,2-mannosidase"/>
    <property type="match status" value="1"/>
</dbReference>
<dbReference type="Gene3D" id="2.70.98.10">
    <property type="match status" value="1"/>
</dbReference>
<dbReference type="Gene3D" id="1.20.1050.60">
    <property type="entry name" value="alpha-1,2-mannosidase"/>
    <property type="match status" value="1"/>
</dbReference>
<keyword evidence="4" id="KW-0732">Signal</keyword>
<sequence length="756" mass="84453">MHHQFYLNTLLLLFSVSTALAQKPADWVNPFIGTSNFGATHPGPQYPHGLASVAPFNTAFSAGGLNPTEKDEAWNSRGYVHENKFLTGFSHANLSGVGCPELGTPLLMPTAGARSFDPQVYGSVFSAEDAEAGYYSCHLDKHNIKVEASSTLRTGLSRYTFPGGEGHILLNLGLALSNESGGMVSIVDAQEVEGFRMVGTFCYNPEDVRPIYFVARISKAAEEFGPYKKMPAYRNVEADWVAYNNTWKPYPYFQQEVAGDDVGAYFSFQTVPGEVIEVKLGISFVSIANARQNLNAEQPGFDFERVRTQNYERWNELLGRAEVEGTDYQKELFYTALYHSLVHPSIFQDVNGEYPLMGQHGAGRITTGNRYTVYSLWDTYRNVHPLLSLLYPEIQEDMVRSMTSMSEESGWLPKWELLGMETGVMVGDPATPVIADTYLRGLRNFNVEAAYQAARRAATAPETENPLRPGIDDYQALGYVPLDGEGQWDGTVSTALEYYLSDWALSRLAAALGKEADAHLFAERARGYLNYLDPETGFLRPKYRDGTFYPDFNPLEGKHFEPVTGFVEGTAWQYRFYTPHDVPFLIEQLGGADAFSQALQACFREGLYDVANEPDITYPYLFNYVEGEEWRSQEKVAEIIARHYSNQPGGIPGNDDTGTLSTWLAFSMMGFYPLCPADMDYALVTPAFESVRLHLNPDYYPGGTMDIQALRTSENSQFIQQMLLNGQPHNRFFITHQQLTAGGVLKIDLGDTPSKK</sequence>
<dbReference type="PANTHER" id="PTHR12143:SF39">
    <property type="entry name" value="SECRETED PROTEIN"/>
    <property type="match status" value="1"/>
</dbReference>